<dbReference type="InterPro" id="IPR007582">
    <property type="entry name" value="TFIID_NTD2"/>
</dbReference>
<dbReference type="VEuPathDB" id="TrichDB:TVAGG3_0289110"/>
<dbReference type="InterPro" id="IPR019775">
    <property type="entry name" value="WD40_repeat_CS"/>
</dbReference>
<reference evidence="7" key="1">
    <citation type="submission" date="2006-10" db="EMBL/GenBank/DDBJ databases">
        <authorList>
            <person name="Amadeo P."/>
            <person name="Zhao Q."/>
            <person name="Wortman J."/>
            <person name="Fraser-Liggett C."/>
            <person name="Carlton J."/>
        </authorList>
    </citation>
    <scope>NUCLEOTIDE SEQUENCE</scope>
    <source>
        <strain evidence="7">G3</strain>
    </source>
</reference>
<dbReference type="InterPro" id="IPR001680">
    <property type="entry name" value="WD40_rpt"/>
</dbReference>
<dbReference type="KEGG" id="tva:5463439"/>
<dbReference type="SMR" id="A2DNU1"/>
<dbReference type="Proteomes" id="UP000001542">
    <property type="component" value="Unassembled WGS sequence"/>
</dbReference>
<dbReference type="GO" id="GO:0006367">
    <property type="term" value="P:transcription initiation at RNA polymerase II promoter"/>
    <property type="evidence" value="ECO:0000318"/>
    <property type="project" value="GO_Central"/>
</dbReference>
<dbReference type="InterPro" id="IPR036322">
    <property type="entry name" value="WD40_repeat_dom_sf"/>
</dbReference>
<dbReference type="PANTHER" id="PTHR19879">
    <property type="entry name" value="TRANSCRIPTION INITIATION FACTOR TFIID"/>
    <property type="match status" value="1"/>
</dbReference>
<evidence type="ECO:0000256" key="4">
    <source>
        <dbReference type="ARBA" id="ARBA00023242"/>
    </source>
</evidence>
<dbReference type="PROSITE" id="PS00678">
    <property type="entry name" value="WD_REPEATS_1"/>
    <property type="match status" value="1"/>
</dbReference>
<dbReference type="PROSITE" id="PS50082">
    <property type="entry name" value="WD_REPEATS_2"/>
    <property type="match status" value="2"/>
</dbReference>
<keyword evidence="3" id="KW-0677">Repeat</keyword>
<dbReference type="AlphaFoldDB" id="A2DNU1"/>
<dbReference type="RefSeq" id="XP_001578922.1">
    <property type="nucleotide sequence ID" value="XM_001578872.1"/>
</dbReference>
<evidence type="ECO:0000256" key="3">
    <source>
        <dbReference type="ARBA" id="ARBA00022737"/>
    </source>
</evidence>
<dbReference type="Gene3D" id="1.25.40.500">
    <property type="entry name" value="TFIID subunit TAF5, NTD2 domain"/>
    <property type="match status" value="1"/>
</dbReference>
<reference evidence="7" key="2">
    <citation type="journal article" date="2007" name="Science">
        <title>Draft genome sequence of the sexually transmitted pathogen Trichomonas vaginalis.</title>
        <authorList>
            <person name="Carlton J.M."/>
            <person name="Hirt R.P."/>
            <person name="Silva J.C."/>
            <person name="Delcher A.L."/>
            <person name="Schatz M."/>
            <person name="Zhao Q."/>
            <person name="Wortman J.R."/>
            <person name="Bidwell S.L."/>
            <person name="Alsmark U.C.M."/>
            <person name="Besteiro S."/>
            <person name="Sicheritz-Ponten T."/>
            <person name="Noel C.J."/>
            <person name="Dacks J.B."/>
            <person name="Foster P.G."/>
            <person name="Simillion C."/>
            <person name="Van de Peer Y."/>
            <person name="Miranda-Saavedra D."/>
            <person name="Barton G.J."/>
            <person name="Westrop G.D."/>
            <person name="Mueller S."/>
            <person name="Dessi D."/>
            <person name="Fiori P.L."/>
            <person name="Ren Q."/>
            <person name="Paulsen I."/>
            <person name="Zhang H."/>
            <person name="Bastida-Corcuera F.D."/>
            <person name="Simoes-Barbosa A."/>
            <person name="Brown M.T."/>
            <person name="Hayes R.D."/>
            <person name="Mukherjee M."/>
            <person name="Okumura C.Y."/>
            <person name="Schneider R."/>
            <person name="Smith A.J."/>
            <person name="Vanacova S."/>
            <person name="Villalvazo M."/>
            <person name="Haas B.J."/>
            <person name="Pertea M."/>
            <person name="Feldblyum T.V."/>
            <person name="Utterback T.R."/>
            <person name="Shu C.L."/>
            <person name="Osoegawa K."/>
            <person name="de Jong P.J."/>
            <person name="Hrdy I."/>
            <person name="Horvathova L."/>
            <person name="Zubacova Z."/>
            <person name="Dolezal P."/>
            <person name="Malik S.B."/>
            <person name="Logsdon J.M. Jr."/>
            <person name="Henze K."/>
            <person name="Gupta A."/>
            <person name="Wang C.C."/>
            <person name="Dunne R.L."/>
            <person name="Upcroft J.A."/>
            <person name="Upcroft P."/>
            <person name="White O."/>
            <person name="Salzberg S.L."/>
            <person name="Tang P."/>
            <person name="Chiu C.-H."/>
            <person name="Lee Y.-S."/>
            <person name="Embley T.M."/>
            <person name="Coombs G.H."/>
            <person name="Mottram J.C."/>
            <person name="Tachezy J."/>
            <person name="Fraser-Liggett C.M."/>
            <person name="Johnson P.J."/>
        </authorList>
    </citation>
    <scope>NUCLEOTIDE SEQUENCE [LARGE SCALE GENOMIC DNA]</scope>
    <source>
        <strain evidence="7">G3</strain>
    </source>
</reference>
<gene>
    <name evidence="7" type="ORF">TVAG_225620</name>
</gene>
<dbReference type="InterPro" id="IPR015943">
    <property type="entry name" value="WD40/YVTN_repeat-like_dom_sf"/>
</dbReference>
<keyword evidence="2 5" id="KW-0853">WD repeat</keyword>
<dbReference type="GO" id="GO:0000124">
    <property type="term" value="C:SAGA complex"/>
    <property type="evidence" value="ECO:0000318"/>
    <property type="project" value="GO_Central"/>
</dbReference>
<protein>
    <recommendedName>
        <fullName evidence="6">TFIID subunit TAF5 NTD2 domain-containing protein</fullName>
    </recommendedName>
</protein>
<dbReference type="InterPro" id="IPR037264">
    <property type="entry name" value="TFIID_NTD2_sf"/>
</dbReference>
<dbReference type="EMBL" id="DS113224">
    <property type="protein sequence ID" value="EAY17936.1"/>
    <property type="molecule type" value="Genomic_DNA"/>
</dbReference>
<dbReference type="SUPFAM" id="SSF160897">
    <property type="entry name" value="Taf5 N-terminal domain-like"/>
    <property type="match status" value="1"/>
</dbReference>
<organism evidence="7 8">
    <name type="scientific">Trichomonas vaginalis (strain ATCC PRA-98 / G3)</name>
    <dbReference type="NCBI Taxonomy" id="412133"/>
    <lineage>
        <taxon>Eukaryota</taxon>
        <taxon>Metamonada</taxon>
        <taxon>Parabasalia</taxon>
        <taxon>Trichomonadida</taxon>
        <taxon>Trichomonadidae</taxon>
        <taxon>Trichomonas</taxon>
    </lineage>
</organism>
<dbReference type="SMART" id="SM00320">
    <property type="entry name" value="WD40"/>
    <property type="match status" value="3"/>
</dbReference>
<dbReference type="GO" id="GO:0005669">
    <property type="term" value="C:transcription factor TFIID complex"/>
    <property type="evidence" value="ECO:0000318"/>
    <property type="project" value="GO_Central"/>
</dbReference>
<dbReference type="Gene3D" id="2.130.10.10">
    <property type="entry name" value="YVTN repeat-like/Quinoprotein amine dehydrogenase"/>
    <property type="match status" value="1"/>
</dbReference>
<feature type="repeat" description="WD" evidence="5">
    <location>
        <begin position="243"/>
        <end position="275"/>
    </location>
</feature>
<evidence type="ECO:0000313" key="8">
    <source>
        <dbReference type="Proteomes" id="UP000001542"/>
    </source>
</evidence>
<name>A2DNU1_TRIV3</name>
<evidence type="ECO:0000256" key="2">
    <source>
        <dbReference type="ARBA" id="ARBA00022574"/>
    </source>
</evidence>
<accession>A2DNU1</accession>
<dbReference type="Pfam" id="PF04494">
    <property type="entry name" value="TFIID_NTD2"/>
    <property type="match status" value="1"/>
</dbReference>
<dbReference type="InParanoid" id="A2DNU1"/>
<dbReference type="VEuPathDB" id="TrichDB:TVAG_225620"/>
<dbReference type="eggNOG" id="KOG0263">
    <property type="taxonomic scope" value="Eukaryota"/>
</dbReference>
<comment type="subcellular location">
    <subcellularLocation>
        <location evidence="1">Nucleus</location>
    </subcellularLocation>
</comment>
<evidence type="ECO:0000259" key="6">
    <source>
        <dbReference type="Pfam" id="PF04494"/>
    </source>
</evidence>
<keyword evidence="4" id="KW-0539">Nucleus</keyword>
<keyword evidence="8" id="KW-1185">Reference proteome</keyword>
<dbReference type="STRING" id="5722.A2DNU1"/>
<dbReference type="SUPFAM" id="SSF50978">
    <property type="entry name" value="WD40 repeat-like"/>
    <property type="match status" value="1"/>
</dbReference>
<dbReference type="PROSITE" id="PS50294">
    <property type="entry name" value="WD_REPEATS_REGION"/>
    <property type="match status" value="2"/>
</dbReference>
<dbReference type="OrthoDB" id="273067at2759"/>
<sequence>MDYSYMVKNPSDFGYPPNTIPRGITLDDLMKSNQFLKSFPKTFSIANPSPNALTESKKYKKLLDFVNVHKDKPNLQQLLVPVFCTSVMALKEKGNVDELNAFVEDFKDQIPNSRQPAVNRFLKDEKVFTHNACLFSTQNMNIEVTYEEAELIKNFINIQENSDLRRQITSHVELIPKYEVVPSHTIDMKFSPPSVIKDITILQTTIPNATQAVVSDYSTDVFAAFGNNQVMRFNGKERSSQILRNHSSSVTSLSLSSTGSLLLSTDIEGNYSVWSQNGSENGYLTMSSIWCSCFAPQGGIFGIGSDQCAFLYDASRNKMFRSLVGHLNSISSIKFHPNCALVGTTSSDGTARIWDVRTGMTQRLFLNKDQIEIPRRFTNIAFSDNGQFVAYYNGNVCVANIGSNAIIADQPVGIQKIKSIQFSQDSNSVFIVETNGEIQVLTFNSGDLVLKDVMNLSANVIDAKRNTMNELNVLVSYDL</sequence>
<evidence type="ECO:0000256" key="1">
    <source>
        <dbReference type="ARBA" id="ARBA00004123"/>
    </source>
</evidence>
<feature type="repeat" description="WD" evidence="5">
    <location>
        <begin position="323"/>
        <end position="364"/>
    </location>
</feature>
<evidence type="ECO:0000256" key="5">
    <source>
        <dbReference type="PROSITE-ProRule" id="PRU00221"/>
    </source>
</evidence>
<dbReference type="PANTHER" id="PTHR19879:SF1">
    <property type="entry name" value="CANNONBALL-RELATED"/>
    <property type="match status" value="1"/>
</dbReference>
<feature type="domain" description="TFIID subunit TAF5 NTD2" evidence="6">
    <location>
        <begin position="56"/>
        <end position="162"/>
    </location>
</feature>
<dbReference type="Pfam" id="PF00400">
    <property type="entry name" value="WD40"/>
    <property type="match status" value="2"/>
</dbReference>
<evidence type="ECO:0000313" key="7">
    <source>
        <dbReference type="EMBL" id="EAY17936.1"/>
    </source>
</evidence>
<proteinExistence type="predicted"/>